<keyword evidence="1" id="KW-1133">Transmembrane helix</keyword>
<comment type="caution">
    <text evidence="2">The sequence shown here is derived from an EMBL/GenBank/DDBJ whole genome shotgun (WGS) entry which is preliminary data.</text>
</comment>
<evidence type="ECO:0000313" key="3">
    <source>
        <dbReference type="Proteomes" id="UP001501624"/>
    </source>
</evidence>
<reference evidence="3" key="1">
    <citation type="journal article" date="2019" name="Int. J. Syst. Evol. Microbiol.">
        <title>The Global Catalogue of Microorganisms (GCM) 10K type strain sequencing project: providing services to taxonomists for standard genome sequencing and annotation.</title>
        <authorList>
            <consortium name="The Broad Institute Genomics Platform"/>
            <consortium name="The Broad Institute Genome Sequencing Center for Infectious Disease"/>
            <person name="Wu L."/>
            <person name="Ma J."/>
        </authorList>
    </citation>
    <scope>NUCLEOTIDE SEQUENCE [LARGE SCALE GENOMIC DNA]</scope>
    <source>
        <strain evidence="3">JCM 17017</strain>
    </source>
</reference>
<accession>A0ABP7HQM6</accession>
<keyword evidence="1" id="KW-0472">Membrane</keyword>
<dbReference type="Proteomes" id="UP001501624">
    <property type="component" value="Unassembled WGS sequence"/>
</dbReference>
<dbReference type="EMBL" id="BAABCM010000001">
    <property type="protein sequence ID" value="GAA3799470.1"/>
    <property type="molecule type" value="Genomic_DNA"/>
</dbReference>
<evidence type="ECO:0000313" key="2">
    <source>
        <dbReference type="EMBL" id="GAA3799470.1"/>
    </source>
</evidence>
<feature type="transmembrane region" description="Helical" evidence="1">
    <location>
        <begin position="52"/>
        <end position="75"/>
    </location>
</feature>
<evidence type="ECO:0008006" key="4">
    <source>
        <dbReference type="Google" id="ProtNLM"/>
    </source>
</evidence>
<protein>
    <recommendedName>
        <fullName evidence="4">PH domain-containing protein</fullName>
    </recommendedName>
</protein>
<keyword evidence="3" id="KW-1185">Reference proteome</keyword>
<gene>
    <name evidence="2" type="ORF">GCM10022380_16020</name>
</gene>
<evidence type="ECO:0000256" key="1">
    <source>
        <dbReference type="SAM" id="Phobius"/>
    </source>
</evidence>
<organism evidence="2 3">
    <name type="scientific">Amycolatopsis tucumanensis</name>
    <dbReference type="NCBI Taxonomy" id="401106"/>
    <lineage>
        <taxon>Bacteria</taxon>
        <taxon>Bacillati</taxon>
        <taxon>Actinomycetota</taxon>
        <taxon>Actinomycetes</taxon>
        <taxon>Pseudonocardiales</taxon>
        <taxon>Pseudonocardiaceae</taxon>
        <taxon>Amycolatopsis</taxon>
    </lineage>
</organism>
<name>A0ABP7HQM6_9PSEU</name>
<keyword evidence="1" id="KW-0812">Transmembrane</keyword>
<dbReference type="RefSeq" id="WP_237334989.1">
    <property type="nucleotide sequence ID" value="NZ_BAABCM010000001.1"/>
</dbReference>
<proteinExistence type="predicted"/>
<sequence length="172" mass="18517">MTTDPDLLGPVGHRYRVSHVRLALIAVAAVVLAAVMGALTTPMMLSGYSYQYSTAIGFGITVTVFAATLAVFLVVHVARQGLSETFEVRDAGLAHTAKGRTRAWPWQAVTAVTPFHPRRSTFLTRLVIRDYRCTVAFADGAKIRFSGALDGHELLEHAIRAGSAVGGQAPRR</sequence>
<feature type="transmembrane region" description="Helical" evidence="1">
    <location>
        <begin position="20"/>
        <end position="40"/>
    </location>
</feature>